<keyword evidence="7 19" id="KW-1003">Cell membrane</keyword>
<evidence type="ECO:0000256" key="4">
    <source>
        <dbReference type="ARBA" id="ARBA00010561"/>
    </source>
</evidence>
<comment type="pathway">
    <text evidence="3 19">Cofactor biosynthesis; adenosylcobalamin biosynthesis; adenosylcobalamin from cob(II)yrinate a,c-diamide: step 7/7.</text>
</comment>
<dbReference type="GO" id="GO:0005886">
    <property type="term" value="C:plasma membrane"/>
    <property type="evidence" value="ECO:0007669"/>
    <property type="project" value="UniProtKB-SubCell"/>
</dbReference>
<evidence type="ECO:0000256" key="15">
    <source>
        <dbReference type="ARBA" id="ARBA00032605"/>
    </source>
</evidence>
<accession>G3IVI5</accession>
<evidence type="ECO:0000313" key="20">
    <source>
        <dbReference type="EMBL" id="EGW22912.1"/>
    </source>
</evidence>
<comment type="catalytic activity">
    <reaction evidence="17 19">
        <text>alpha-ribazole + adenosylcob(III)inamide-GDP = adenosylcob(III)alamin + GMP + H(+)</text>
        <dbReference type="Rhea" id="RHEA:16049"/>
        <dbReference type="ChEBI" id="CHEBI:10329"/>
        <dbReference type="ChEBI" id="CHEBI:15378"/>
        <dbReference type="ChEBI" id="CHEBI:18408"/>
        <dbReference type="ChEBI" id="CHEBI:58115"/>
        <dbReference type="ChEBI" id="CHEBI:60487"/>
        <dbReference type="EC" id="2.7.8.26"/>
    </reaction>
</comment>
<evidence type="ECO:0000256" key="5">
    <source>
        <dbReference type="ARBA" id="ARBA00013200"/>
    </source>
</evidence>
<evidence type="ECO:0000256" key="18">
    <source>
        <dbReference type="ARBA" id="ARBA00049504"/>
    </source>
</evidence>
<dbReference type="HOGENOM" id="CLU_057426_1_1_6"/>
<evidence type="ECO:0000256" key="16">
    <source>
        <dbReference type="ARBA" id="ARBA00032853"/>
    </source>
</evidence>
<comment type="subcellular location">
    <subcellularLocation>
        <location evidence="2 19">Cell membrane</location>
        <topology evidence="2 19">Multi-pass membrane protein</topology>
    </subcellularLocation>
</comment>
<dbReference type="AlphaFoldDB" id="G3IVI5"/>
<evidence type="ECO:0000313" key="21">
    <source>
        <dbReference type="Proteomes" id="UP000004664"/>
    </source>
</evidence>
<gene>
    <name evidence="19" type="primary">cobS</name>
    <name evidence="20" type="ORF">Mettu_1746</name>
</gene>
<evidence type="ECO:0000256" key="17">
    <source>
        <dbReference type="ARBA" id="ARBA00048623"/>
    </source>
</evidence>
<dbReference type="GO" id="GO:0051073">
    <property type="term" value="F:adenosylcobinamide-GDP ribazoletransferase activity"/>
    <property type="evidence" value="ECO:0007669"/>
    <property type="project" value="UniProtKB-UniRule"/>
</dbReference>
<dbReference type="Pfam" id="PF02654">
    <property type="entry name" value="CobS"/>
    <property type="match status" value="1"/>
</dbReference>
<evidence type="ECO:0000256" key="6">
    <source>
        <dbReference type="ARBA" id="ARBA00015850"/>
    </source>
</evidence>
<evidence type="ECO:0000256" key="14">
    <source>
        <dbReference type="ARBA" id="ARBA00025228"/>
    </source>
</evidence>
<dbReference type="PANTHER" id="PTHR34148:SF1">
    <property type="entry name" value="ADENOSYLCOBINAMIDE-GDP RIBAZOLETRANSFERASE"/>
    <property type="match status" value="1"/>
</dbReference>
<proteinExistence type="inferred from homology"/>
<evidence type="ECO:0000256" key="13">
    <source>
        <dbReference type="ARBA" id="ARBA00023136"/>
    </source>
</evidence>
<comment type="function">
    <text evidence="14 19">Joins adenosylcobinamide-GDP and alpha-ribazole to generate adenosylcobalamin (Ado-cobalamin). Also synthesizes adenosylcobalamin 5'-phosphate from adenosylcobinamide-GDP and alpha-ribazole 5'-phosphate.</text>
</comment>
<keyword evidence="12 19" id="KW-1133">Transmembrane helix</keyword>
<dbReference type="EC" id="2.7.8.26" evidence="5 19"/>
<keyword evidence="10 19" id="KW-0812">Transmembrane</keyword>
<dbReference type="GO" id="GO:0009236">
    <property type="term" value="P:cobalamin biosynthetic process"/>
    <property type="evidence" value="ECO:0007669"/>
    <property type="project" value="UniProtKB-UniRule"/>
</dbReference>
<dbReference type="PANTHER" id="PTHR34148">
    <property type="entry name" value="ADENOSYLCOBINAMIDE-GDP RIBAZOLETRANSFERASE"/>
    <property type="match status" value="1"/>
</dbReference>
<keyword evidence="11 19" id="KW-0460">Magnesium</keyword>
<comment type="similarity">
    <text evidence="4 19">Belongs to the CobS family.</text>
</comment>
<dbReference type="NCBIfam" id="TIGR00317">
    <property type="entry name" value="cobS"/>
    <property type="match status" value="1"/>
</dbReference>
<sequence length="301" mass="33030">MKIPSFPRSSVGMQLATLRRRVWQRWSVAGCVPTPERGNDKMLFFLALSFYTRLPGMAEVSQAVGNRCDRLPHPQALDYKRLPQAAIYLPLIGWLVGGICALVFYLADLVWPQATAVILALITGILLTGALHEDGFADVCDGFGGGMNKQRILEIMKDSHIGVYGLLGLLLMLLLKISMLAEMPTAIPLVLLSGHSISRLSPLLLMQRYTYARGNDSKASGAVYQPSFRELAFATVIALLPLALLPALCMLAIIPVLVATLLLGHYFYRRIDGYTGDCLGASQQVAETIFYLSVSALWIFI</sequence>
<evidence type="ECO:0000256" key="12">
    <source>
        <dbReference type="ARBA" id="ARBA00022989"/>
    </source>
</evidence>
<reference evidence="20 21" key="1">
    <citation type="submission" date="2011-06" db="EMBL/GenBank/DDBJ databases">
        <title>Genomic sequence of Methylobacter tundripaludum SV96.</title>
        <authorList>
            <consortium name="US DOE Joint Genome Institute"/>
            <person name="Lucas S."/>
            <person name="Han J."/>
            <person name="Lapidus A."/>
            <person name="Cheng J.-F."/>
            <person name="Goodwin L."/>
            <person name="Pitluck S."/>
            <person name="Held B."/>
            <person name="Detter J.C."/>
            <person name="Han C."/>
            <person name="Tapia R."/>
            <person name="Land M."/>
            <person name="Hauser L."/>
            <person name="Kyrpides N."/>
            <person name="Ivanova N."/>
            <person name="Ovchinnikova G."/>
            <person name="Pagani I."/>
            <person name="Klotz M.G."/>
            <person name="Dispirito A.A."/>
            <person name="Murrell J.C."/>
            <person name="Dunfield P."/>
            <person name="Kalyuzhnaya M.G."/>
            <person name="Svenning M."/>
            <person name="Trotsenko Y.A."/>
            <person name="Stein L.Y."/>
            <person name="Woyke T."/>
        </authorList>
    </citation>
    <scope>NUCLEOTIDE SEQUENCE [LARGE SCALE GENOMIC DNA]</scope>
    <source>
        <strain evidence="21">ATCC BAA-1195 / DSM 17260 / SV96</strain>
    </source>
</reference>
<evidence type="ECO:0000256" key="1">
    <source>
        <dbReference type="ARBA" id="ARBA00001946"/>
    </source>
</evidence>
<evidence type="ECO:0000256" key="2">
    <source>
        <dbReference type="ARBA" id="ARBA00004651"/>
    </source>
</evidence>
<dbReference type="STRING" id="697282.Mettu_1746"/>
<feature type="transmembrane region" description="Helical" evidence="19">
    <location>
        <begin position="113"/>
        <end position="131"/>
    </location>
</feature>
<name>G3IVI5_METTV</name>
<dbReference type="HAMAP" id="MF_00719">
    <property type="entry name" value="CobS"/>
    <property type="match status" value="1"/>
</dbReference>
<evidence type="ECO:0000256" key="3">
    <source>
        <dbReference type="ARBA" id="ARBA00004663"/>
    </source>
</evidence>
<feature type="transmembrane region" description="Helical" evidence="19">
    <location>
        <begin position="85"/>
        <end position="107"/>
    </location>
</feature>
<evidence type="ECO:0000256" key="10">
    <source>
        <dbReference type="ARBA" id="ARBA00022692"/>
    </source>
</evidence>
<feature type="transmembrane region" description="Helical" evidence="19">
    <location>
        <begin position="231"/>
        <end position="264"/>
    </location>
</feature>
<keyword evidence="8 19" id="KW-0169">Cobalamin biosynthesis</keyword>
<organism evidence="20 21">
    <name type="scientific">Methylobacter tundripaludum (strain ATCC BAA-1195 / DSM 17260 / SV96)</name>
    <dbReference type="NCBI Taxonomy" id="697282"/>
    <lineage>
        <taxon>Bacteria</taxon>
        <taxon>Pseudomonadati</taxon>
        <taxon>Pseudomonadota</taxon>
        <taxon>Gammaproteobacteria</taxon>
        <taxon>Methylococcales</taxon>
        <taxon>Methylococcaceae</taxon>
        <taxon>Methylobacter</taxon>
    </lineage>
</organism>
<evidence type="ECO:0000256" key="8">
    <source>
        <dbReference type="ARBA" id="ARBA00022573"/>
    </source>
</evidence>
<comment type="cofactor">
    <cofactor evidence="1 19">
        <name>Mg(2+)</name>
        <dbReference type="ChEBI" id="CHEBI:18420"/>
    </cofactor>
</comment>
<dbReference type="GO" id="GO:0008818">
    <property type="term" value="F:cobalamin 5'-phosphate synthase activity"/>
    <property type="evidence" value="ECO:0007669"/>
    <property type="project" value="UniProtKB-UniRule"/>
</dbReference>
<keyword evidence="13 19" id="KW-0472">Membrane</keyword>
<evidence type="ECO:0000256" key="19">
    <source>
        <dbReference type="HAMAP-Rule" id="MF_00719"/>
    </source>
</evidence>
<keyword evidence="21" id="KW-1185">Reference proteome</keyword>
<dbReference type="eggNOG" id="COG0368">
    <property type="taxonomic scope" value="Bacteria"/>
</dbReference>
<evidence type="ECO:0000256" key="9">
    <source>
        <dbReference type="ARBA" id="ARBA00022679"/>
    </source>
</evidence>
<feature type="transmembrane region" description="Helical" evidence="19">
    <location>
        <begin position="161"/>
        <end position="181"/>
    </location>
</feature>
<comment type="catalytic activity">
    <reaction evidence="18 19">
        <text>alpha-ribazole 5'-phosphate + adenosylcob(III)inamide-GDP = adenosylcob(III)alamin 5'-phosphate + GMP + H(+)</text>
        <dbReference type="Rhea" id="RHEA:23560"/>
        <dbReference type="ChEBI" id="CHEBI:15378"/>
        <dbReference type="ChEBI" id="CHEBI:57918"/>
        <dbReference type="ChEBI" id="CHEBI:58115"/>
        <dbReference type="ChEBI" id="CHEBI:60487"/>
        <dbReference type="ChEBI" id="CHEBI:60493"/>
        <dbReference type="EC" id="2.7.8.26"/>
    </reaction>
</comment>
<evidence type="ECO:0000256" key="11">
    <source>
        <dbReference type="ARBA" id="ARBA00022842"/>
    </source>
</evidence>
<dbReference type="UniPathway" id="UPA00148">
    <property type="reaction ID" value="UER00238"/>
</dbReference>
<dbReference type="RefSeq" id="WP_006890924.1">
    <property type="nucleotide sequence ID" value="NZ_JH109152.1"/>
</dbReference>
<dbReference type="EMBL" id="JH109152">
    <property type="protein sequence ID" value="EGW22912.1"/>
    <property type="molecule type" value="Genomic_DNA"/>
</dbReference>
<evidence type="ECO:0000256" key="7">
    <source>
        <dbReference type="ARBA" id="ARBA00022475"/>
    </source>
</evidence>
<dbReference type="InterPro" id="IPR003805">
    <property type="entry name" value="CobS"/>
</dbReference>
<keyword evidence="9 19" id="KW-0808">Transferase</keyword>
<dbReference type="Proteomes" id="UP000004664">
    <property type="component" value="Unassembled WGS sequence"/>
</dbReference>
<protein>
    <recommendedName>
        <fullName evidence="6 19">Adenosylcobinamide-GDP ribazoletransferase</fullName>
        <ecNumber evidence="5 19">2.7.8.26</ecNumber>
    </recommendedName>
    <alternativeName>
        <fullName evidence="16 19">Cobalamin synthase</fullName>
    </alternativeName>
    <alternativeName>
        <fullName evidence="15 19">Cobalamin-5'-phosphate synthase</fullName>
    </alternativeName>
</protein>